<sequence length="291" mass="32458">MASWGQEEHGEEEEPLENDRAPSEHYNTDGGRGRSSPRGRQTKRYATPNQCSRHEFQPKDGEVNKQMPTVEHKEHPGRPDQSRQGQAAFPVDTHFPPSNTYILIAGVHLVTPGGETSGSEHDEGGDTFHVCRVGHQNLTWGDYIIEIVSWRAAIWTADSGRAENRKHANLATSTRKLLGEIHDLVIVFGDDGGVLGPCPAQYSRARVNRDSLGLLIDIHPDDLEVKDVEELDSHYLMENRLLLQAACMQMLSSKGRAQRRGLHPGKSTRMIQFEIFDPSTASLSPARRLTD</sequence>
<gene>
    <name evidence="2" type="ORF">CONLIGDRAFT_685952</name>
</gene>
<proteinExistence type="predicted"/>
<dbReference type="Proteomes" id="UP000182658">
    <property type="component" value="Unassembled WGS sequence"/>
</dbReference>
<feature type="region of interest" description="Disordered" evidence="1">
    <location>
        <begin position="1"/>
        <end position="64"/>
    </location>
</feature>
<dbReference type="SUPFAM" id="SSF111331">
    <property type="entry name" value="NAD kinase/diacylglycerol kinase-like"/>
    <property type="match status" value="1"/>
</dbReference>
<feature type="compositionally biased region" description="Basic and acidic residues" evidence="1">
    <location>
        <begin position="17"/>
        <end position="27"/>
    </location>
</feature>
<accession>A0A1J7ITA8</accession>
<dbReference type="AlphaFoldDB" id="A0A1J7ITA8"/>
<evidence type="ECO:0000313" key="3">
    <source>
        <dbReference type="Proteomes" id="UP000182658"/>
    </source>
</evidence>
<reference evidence="2 3" key="1">
    <citation type="submission" date="2016-10" db="EMBL/GenBank/DDBJ databases">
        <title>Draft genome sequence of Coniochaeta ligniaria NRRL30616, a lignocellulolytic fungus for bioabatement of inhibitors in plant biomass hydrolysates.</title>
        <authorList>
            <consortium name="DOE Joint Genome Institute"/>
            <person name="Jimenez D.J."/>
            <person name="Hector R.E."/>
            <person name="Riley R."/>
            <person name="Sun H."/>
            <person name="Grigoriev I.V."/>
            <person name="Van Elsas J.D."/>
            <person name="Nichols N.N."/>
        </authorList>
    </citation>
    <scope>NUCLEOTIDE SEQUENCE [LARGE SCALE GENOMIC DNA]</scope>
    <source>
        <strain evidence="2 3">NRRL 30616</strain>
    </source>
</reference>
<feature type="compositionally biased region" description="Basic and acidic residues" evidence="1">
    <location>
        <begin position="52"/>
        <end position="63"/>
    </location>
</feature>
<organism evidence="2 3">
    <name type="scientific">Coniochaeta ligniaria NRRL 30616</name>
    <dbReference type="NCBI Taxonomy" id="1408157"/>
    <lineage>
        <taxon>Eukaryota</taxon>
        <taxon>Fungi</taxon>
        <taxon>Dikarya</taxon>
        <taxon>Ascomycota</taxon>
        <taxon>Pezizomycotina</taxon>
        <taxon>Sordariomycetes</taxon>
        <taxon>Sordariomycetidae</taxon>
        <taxon>Coniochaetales</taxon>
        <taxon>Coniochaetaceae</taxon>
        <taxon>Coniochaeta</taxon>
    </lineage>
</organism>
<dbReference type="InterPro" id="IPR016064">
    <property type="entry name" value="NAD/diacylglycerol_kinase_sf"/>
</dbReference>
<dbReference type="InParanoid" id="A0A1J7ITA8"/>
<name>A0A1J7ITA8_9PEZI</name>
<evidence type="ECO:0000313" key="2">
    <source>
        <dbReference type="EMBL" id="OIW24337.1"/>
    </source>
</evidence>
<protein>
    <submittedName>
        <fullName evidence="2">Uncharacterized protein</fullName>
    </submittedName>
</protein>
<dbReference type="EMBL" id="KV875104">
    <property type="protein sequence ID" value="OIW24337.1"/>
    <property type="molecule type" value="Genomic_DNA"/>
</dbReference>
<keyword evidence="3" id="KW-1185">Reference proteome</keyword>
<evidence type="ECO:0000256" key="1">
    <source>
        <dbReference type="SAM" id="MobiDB-lite"/>
    </source>
</evidence>